<reference evidence="1 2" key="1">
    <citation type="submission" date="2021-06" db="EMBL/GenBank/DDBJ databases">
        <title>Caerostris extrusa draft genome.</title>
        <authorList>
            <person name="Kono N."/>
            <person name="Arakawa K."/>
        </authorList>
    </citation>
    <scope>NUCLEOTIDE SEQUENCE [LARGE SCALE GENOMIC DNA]</scope>
</reference>
<evidence type="ECO:0000313" key="1">
    <source>
        <dbReference type="EMBL" id="GIX95993.1"/>
    </source>
</evidence>
<accession>A0AAV4PHZ2</accession>
<name>A0AAV4PHZ2_CAEEX</name>
<evidence type="ECO:0000313" key="2">
    <source>
        <dbReference type="Proteomes" id="UP001054945"/>
    </source>
</evidence>
<comment type="caution">
    <text evidence="1">The sequence shown here is derived from an EMBL/GenBank/DDBJ whole genome shotgun (WGS) entry which is preliminary data.</text>
</comment>
<proteinExistence type="predicted"/>
<protein>
    <submittedName>
        <fullName evidence="1">Uncharacterized protein</fullName>
    </submittedName>
</protein>
<keyword evidence="2" id="KW-1185">Reference proteome</keyword>
<organism evidence="1 2">
    <name type="scientific">Caerostris extrusa</name>
    <name type="common">Bark spider</name>
    <name type="synonym">Caerostris bankana</name>
    <dbReference type="NCBI Taxonomy" id="172846"/>
    <lineage>
        <taxon>Eukaryota</taxon>
        <taxon>Metazoa</taxon>
        <taxon>Ecdysozoa</taxon>
        <taxon>Arthropoda</taxon>
        <taxon>Chelicerata</taxon>
        <taxon>Arachnida</taxon>
        <taxon>Araneae</taxon>
        <taxon>Araneomorphae</taxon>
        <taxon>Entelegynae</taxon>
        <taxon>Araneoidea</taxon>
        <taxon>Araneidae</taxon>
        <taxon>Caerostris</taxon>
    </lineage>
</organism>
<dbReference type="AlphaFoldDB" id="A0AAV4PHZ2"/>
<sequence length="102" mass="11361">MLDKSYFVVSLKQGFPTSIYRIIFLQSASHIAIPYENINLCSFSPASTGVYNNTWDRVMSKTVCIVSFISVRFSVGAVVDVGVLSAGVCTVTRYVYNYEIIQ</sequence>
<dbReference type="EMBL" id="BPLR01004592">
    <property type="protein sequence ID" value="GIX95993.1"/>
    <property type="molecule type" value="Genomic_DNA"/>
</dbReference>
<dbReference type="Proteomes" id="UP001054945">
    <property type="component" value="Unassembled WGS sequence"/>
</dbReference>
<gene>
    <name evidence="1" type="ORF">CEXT_599951</name>
</gene>